<accession>A0A0V1BR47</accession>
<name>A0A0V1BR47_TRISP</name>
<dbReference type="AlphaFoldDB" id="A0A0V1BR47"/>
<protein>
    <submittedName>
        <fullName evidence="3">Uncharacterized protein</fullName>
    </submittedName>
</protein>
<proteinExistence type="predicted"/>
<evidence type="ECO:0000313" key="4">
    <source>
        <dbReference type="Proteomes" id="UP000054776"/>
    </source>
</evidence>
<evidence type="ECO:0000313" key="1">
    <source>
        <dbReference type="EMBL" id="KRY26982.1"/>
    </source>
</evidence>
<evidence type="ECO:0000313" key="3">
    <source>
        <dbReference type="EMBL" id="KRY39609.1"/>
    </source>
</evidence>
<dbReference type="OrthoDB" id="5928155at2759"/>
<dbReference type="InParanoid" id="A0A0V1BR47"/>
<organism evidence="3 4">
    <name type="scientific">Trichinella spiralis</name>
    <name type="common">Trichina worm</name>
    <dbReference type="NCBI Taxonomy" id="6334"/>
    <lineage>
        <taxon>Eukaryota</taxon>
        <taxon>Metazoa</taxon>
        <taxon>Ecdysozoa</taxon>
        <taxon>Nematoda</taxon>
        <taxon>Enoplea</taxon>
        <taxon>Dorylaimia</taxon>
        <taxon>Trichinellida</taxon>
        <taxon>Trichinellidae</taxon>
        <taxon>Trichinella</taxon>
    </lineage>
</organism>
<sequence length="62" mass="7141">MLVIIAEKPNLLVILDDMQECDYICAPPLMTTNKLTDHESDILQYCMIAENNFIRKEEGLVK</sequence>
<keyword evidence="4" id="KW-1185">Reference proteome</keyword>
<dbReference type="EMBL" id="JYDH01000176">
    <property type="protein sequence ID" value="KRY29255.1"/>
    <property type="molecule type" value="Genomic_DNA"/>
</dbReference>
<dbReference type="EMBL" id="JYDH01000299">
    <property type="protein sequence ID" value="KRY26982.1"/>
    <property type="molecule type" value="Genomic_DNA"/>
</dbReference>
<evidence type="ECO:0000313" key="2">
    <source>
        <dbReference type="EMBL" id="KRY29255.1"/>
    </source>
</evidence>
<comment type="caution">
    <text evidence="3">The sequence shown here is derived from an EMBL/GenBank/DDBJ whole genome shotgun (WGS) entry which is preliminary data.</text>
</comment>
<dbReference type="EMBL" id="JYDH01000017">
    <property type="protein sequence ID" value="KRY39609.1"/>
    <property type="molecule type" value="Genomic_DNA"/>
</dbReference>
<dbReference type="Proteomes" id="UP000054776">
    <property type="component" value="Unassembled WGS sequence"/>
</dbReference>
<reference evidence="3 4" key="1">
    <citation type="submission" date="2015-01" db="EMBL/GenBank/DDBJ databases">
        <title>Evolution of Trichinella species and genotypes.</title>
        <authorList>
            <person name="Korhonen P.K."/>
            <person name="Edoardo P."/>
            <person name="Giuseppe L.R."/>
            <person name="Gasser R.B."/>
        </authorList>
    </citation>
    <scope>NUCLEOTIDE SEQUENCE [LARGE SCALE GENOMIC DNA]</scope>
    <source>
        <strain evidence="3">ISS3</strain>
    </source>
</reference>
<gene>
    <name evidence="3" type="ORF">T01_15569</name>
    <name evidence="2" type="ORF">T01_15985</name>
    <name evidence="1" type="ORF">T01_7375</name>
</gene>